<evidence type="ECO:0000313" key="1">
    <source>
        <dbReference type="EMBL" id="EFE94179.1"/>
    </source>
</evidence>
<evidence type="ECO:0000313" key="2">
    <source>
        <dbReference type="Proteomes" id="UP000005723"/>
    </source>
</evidence>
<keyword evidence="2" id="KW-1185">Reference proteome</keyword>
<dbReference type="PROSITE" id="PS51257">
    <property type="entry name" value="PROKAR_LIPOPROTEIN"/>
    <property type="match status" value="1"/>
</dbReference>
<organism evidence="1 2">
    <name type="scientific">Serratia odorifera DSM 4582</name>
    <dbReference type="NCBI Taxonomy" id="667129"/>
    <lineage>
        <taxon>Bacteria</taxon>
        <taxon>Pseudomonadati</taxon>
        <taxon>Pseudomonadota</taxon>
        <taxon>Gammaproteobacteria</taxon>
        <taxon>Enterobacterales</taxon>
        <taxon>Yersiniaceae</taxon>
        <taxon>Serratia</taxon>
    </lineage>
</organism>
<dbReference type="Proteomes" id="UP000005723">
    <property type="component" value="Unassembled WGS sequence"/>
</dbReference>
<comment type="caution">
    <text evidence="1">The sequence shown here is derived from an EMBL/GenBank/DDBJ whole genome shotgun (WGS) entry which is preliminary data.</text>
</comment>
<proteinExistence type="predicted"/>
<dbReference type="EMBL" id="ADBY01000056">
    <property type="protein sequence ID" value="EFE94179.1"/>
    <property type="molecule type" value="Genomic_DNA"/>
</dbReference>
<reference evidence="1 2" key="1">
    <citation type="submission" date="2010-01" db="EMBL/GenBank/DDBJ databases">
        <authorList>
            <person name="Muzny D."/>
            <person name="Qin X."/>
            <person name="Deng J."/>
            <person name="Jiang H."/>
            <person name="Liu Y."/>
            <person name="Qu J."/>
            <person name="Song X.-Z."/>
            <person name="Zhang L."/>
            <person name="Thornton R."/>
            <person name="Coyle M."/>
            <person name="Francisco L."/>
            <person name="Jackson L."/>
            <person name="Javaid M."/>
            <person name="Korchina V."/>
            <person name="Kovar C."/>
            <person name="Mata R."/>
            <person name="Mathew T."/>
            <person name="Ngo R."/>
            <person name="Nguyen L."/>
            <person name="Nguyen N."/>
            <person name="Okwuonu G."/>
            <person name="Ongeri F."/>
            <person name="Pham C."/>
            <person name="Simmons D."/>
            <person name="Wilczek-Boney K."/>
            <person name="Hale W."/>
            <person name="Jakkamsetti A."/>
            <person name="Pham P."/>
            <person name="Ruth R."/>
            <person name="San Lucas F."/>
            <person name="Warren J."/>
            <person name="Zhang J."/>
            <person name="Zhao Z."/>
            <person name="Zhou C."/>
            <person name="Zhu D."/>
            <person name="Lee S."/>
            <person name="Bess C."/>
            <person name="Blankenburg K."/>
            <person name="Forbes L."/>
            <person name="Fu Q."/>
            <person name="Gubbala S."/>
            <person name="Hirani K."/>
            <person name="Jayaseelan J.C."/>
            <person name="Lara F."/>
            <person name="Munidasa M."/>
            <person name="Palculict T."/>
            <person name="Patil S."/>
            <person name="Pu L.-L."/>
            <person name="Saada N."/>
            <person name="Tang L."/>
            <person name="Weissenberger G."/>
            <person name="Zhu Y."/>
            <person name="Hemphill L."/>
            <person name="Shang Y."/>
            <person name="Youmans B."/>
            <person name="Ayvaz T."/>
            <person name="Ross M."/>
            <person name="Santibanez J."/>
            <person name="Aqrawi P."/>
            <person name="Gross S."/>
            <person name="Joshi V."/>
            <person name="Fowler G."/>
            <person name="Nazareth L."/>
            <person name="Reid J."/>
            <person name="Worley K."/>
            <person name="Petrosino J."/>
            <person name="Highlander S."/>
            <person name="Gibbs R."/>
        </authorList>
    </citation>
    <scope>NUCLEOTIDE SEQUENCE [LARGE SCALE GENOMIC DNA]</scope>
    <source>
        <strain evidence="1 2">DSM 4582</strain>
    </source>
</reference>
<sequence length="46" mass="4736">MRDVLSRMISMICFAGQLPPCGMSFACRGVANAPNGLSHPAVAADA</sequence>
<gene>
    <name evidence="1" type="ORF">HMPREF0758_4274</name>
</gene>
<dbReference type="AlphaFoldDB" id="D4E7X4"/>
<name>D4E7X4_SEROD</name>
<accession>D4E7X4</accession>
<protein>
    <submittedName>
        <fullName evidence="1">Uncharacterized protein</fullName>
    </submittedName>
</protein>
<dbReference type="HOGENOM" id="CLU_3188933_0_0_6"/>